<organism evidence="10 11">
    <name type="scientific">Pelosinus fermentans JBW45</name>
    <dbReference type="NCBI Taxonomy" id="1192197"/>
    <lineage>
        <taxon>Bacteria</taxon>
        <taxon>Bacillati</taxon>
        <taxon>Bacillota</taxon>
        <taxon>Negativicutes</taxon>
        <taxon>Selenomonadales</taxon>
        <taxon>Sporomusaceae</taxon>
        <taxon>Pelosinus</taxon>
    </lineage>
</organism>
<evidence type="ECO:0000256" key="2">
    <source>
        <dbReference type="ARBA" id="ARBA00022448"/>
    </source>
</evidence>
<evidence type="ECO:0000256" key="4">
    <source>
        <dbReference type="ARBA" id="ARBA00022597"/>
    </source>
</evidence>
<accession>I8TWJ5</accession>
<name>I8TWJ5_9FIRM</name>
<evidence type="ECO:0000256" key="8">
    <source>
        <dbReference type="ARBA" id="ARBA00023136"/>
    </source>
</evidence>
<dbReference type="KEGG" id="pft:JBW_03179"/>
<evidence type="ECO:0000313" key="10">
    <source>
        <dbReference type="EMBL" id="AJQ28520.1"/>
    </source>
</evidence>
<dbReference type="GO" id="GO:0009401">
    <property type="term" value="P:phosphoenolpyruvate-dependent sugar phosphotransferase system"/>
    <property type="evidence" value="ECO:0007669"/>
    <property type="project" value="UniProtKB-KW"/>
</dbReference>
<reference evidence="10 11" key="1">
    <citation type="journal article" date="2015" name="Genome Announc.">
        <title>Complete Genome Sequence of Pelosinus fermentans JBW45, a Member of a Remarkably Competitive Group of Negativicutes in the Firmicutes Phylum.</title>
        <authorList>
            <person name="De Leon K.B."/>
            <person name="Utturkar S.M."/>
            <person name="Camilleri L.B."/>
            <person name="Elias D.A."/>
            <person name="Arkin A.P."/>
            <person name="Fields M.W."/>
            <person name="Brown S.D."/>
            <person name="Wall J.D."/>
        </authorList>
    </citation>
    <scope>NUCLEOTIDE SEQUENCE [LARGE SCALE GENOMIC DNA]</scope>
    <source>
        <strain evidence="10 11">JBW45</strain>
    </source>
</reference>
<dbReference type="EMBL" id="CP010978">
    <property type="protein sequence ID" value="AJQ28520.1"/>
    <property type="molecule type" value="Genomic_DNA"/>
</dbReference>
<keyword evidence="8 9" id="KW-0472">Membrane</keyword>
<protein>
    <submittedName>
        <fullName evidence="10">PTS system mannose/fructose/sorbose family IID component</fullName>
    </submittedName>
</protein>
<evidence type="ECO:0000256" key="5">
    <source>
        <dbReference type="ARBA" id="ARBA00022683"/>
    </source>
</evidence>
<keyword evidence="5" id="KW-0598">Phosphotransferase system</keyword>
<dbReference type="InterPro" id="IPR050303">
    <property type="entry name" value="GatZ_KbaZ_carbometab"/>
</dbReference>
<feature type="transmembrane region" description="Helical" evidence="9">
    <location>
        <begin position="191"/>
        <end position="220"/>
    </location>
</feature>
<gene>
    <name evidence="10" type="ORF">JBW_03179</name>
</gene>
<keyword evidence="2" id="KW-0813">Transport</keyword>
<feature type="transmembrane region" description="Helical" evidence="9">
    <location>
        <begin position="129"/>
        <end position="156"/>
    </location>
</feature>
<dbReference type="Proteomes" id="UP000005361">
    <property type="component" value="Chromosome"/>
</dbReference>
<dbReference type="STRING" id="1192197.JBW_03179"/>
<evidence type="ECO:0000256" key="9">
    <source>
        <dbReference type="SAM" id="Phobius"/>
    </source>
</evidence>
<keyword evidence="7 9" id="KW-1133">Transmembrane helix</keyword>
<keyword evidence="3" id="KW-1003">Cell membrane</keyword>
<proteinExistence type="predicted"/>
<dbReference type="Pfam" id="PF03613">
    <property type="entry name" value="EIID-AGA"/>
    <property type="match status" value="1"/>
</dbReference>
<dbReference type="PANTHER" id="PTHR32502:SF5">
    <property type="entry name" value="N-ACETYLGALACTOSAMINE PERMEASE IID COMPONENT-RELATED"/>
    <property type="match status" value="1"/>
</dbReference>
<evidence type="ECO:0000256" key="1">
    <source>
        <dbReference type="ARBA" id="ARBA00004651"/>
    </source>
</evidence>
<evidence type="ECO:0000256" key="7">
    <source>
        <dbReference type="ARBA" id="ARBA00022989"/>
    </source>
</evidence>
<evidence type="ECO:0000256" key="6">
    <source>
        <dbReference type="ARBA" id="ARBA00022692"/>
    </source>
</evidence>
<evidence type="ECO:0000256" key="3">
    <source>
        <dbReference type="ARBA" id="ARBA00022475"/>
    </source>
</evidence>
<comment type="subcellular location">
    <subcellularLocation>
        <location evidence="1">Cell membrane</location>
        <topology evidence="1">Multi-pass membrane protein</topology>
    </subcellularLocation>
</comment>
<dbReference type="OrthoDB" id="9795582at2"/>
<evidence type="ECO:0000313" key="11">
    <source>
        <dbReference type="Proteomes" id="UP000005361"/>
    </source>
</evidence>
<reference evidence="11" key="2">
    <citation type="submission" date="2015-02" db="EMBL/GenBank/DDBJ databases">
        <title>Complete Genome Sequence of Pelosinus fermentans JBW45.</title>
        <authorList>
            <person name="De Leon K.B."/>
            <person name="Utturkar S.M."/>
            <person name="Camilleri L.B."/>
            <person name="Arkin A.P."/>
            <person name="Fields M.W."/>
            <person name="Brown S.D."/>
            <person name="Wall J.D."/>
        </authorList>
    </citation>
    <scope>NUCLEOTIDE SEQUENCE [LARGE SCALE GENOMIC DNA]</scope>
    <source>
        <strain evidence="11">JBW45</strain>
    </source>
</reference>
<dbReference type="PROSITE" id="PS51108">
    <property type="entry name" value="PTS_EIID"/>
    <property type="match status" value="1"/>
</dbReference>
<dbReference type="HOGENOM" id="CLU_060742_0_1_9"/>
<sequence>MAEKVETGVSLTQKDIEMATLRWWLMSHLSYNYQRMQAGGFASMIGPIMKKLYPDKPEEVIAGLKRHMMFFNTEPRWGAVIHGITIALEEQKAKGEDISEETIIDLKSSLMGPLAGIGDTISGALYKPVLLGICLGWASTGSFLGPLVFAIGMLGYDYTITRLSIRKGYQLGTTAVTTILEGGLFKKLTTFFSIMGLFVLGIMVCKFITVDVALQTVVAGKKIVFKELFDQIVPKALPLALTIVSWRAIMKGYRVINVLLCLFAFALIGGALGIIK</sequence>
<dbReference type="InterPro" id="IPR004704">
    <property type="entry name" value="PTS_IID_man"/>
</dbReference>
<keyword evidence="4" id="KW-0762">Sugar transport</keyword>
<dbReference type="AlphaFoldDB" id="I8TWJ5"/>
<feature type="transmembrane region" description="Helical" evidence="9">
    <location>
        <begin position="255"/>
        <end position="275"/>
    </location>
</feature>
<dbReference type="RefSeq" id="WP_007958157.1">
    <property type="nucleotide sequence ID" value="NZ_CP010978.1"/>
</dbReference>
<keyword evidence="6 9" id="KW-0812">Transmembrane</keyword>
<dbReference type="GO" id="GO:0005886">
    <property type="term" value="C:plasma membrane"/>
    <property type="evidence" value="ECO:0007669"/>
    <property type="project" value="UniProtKB-SubCell"/>
</dbReference>
<dbReference type="PANTHER" id="PTHR32502">
    <property type="entry name" value="N-ACETYLGALACTOSAMINE PERMEASE II COMPONENT-RELATED"/>
    <property type="match status" value="1"/>
</dbReference>